<feature type="signal peptide" evidence="1">
    <location>
        <begin position="1"/>
        <end position="22"/>
    </location>
</feature>
<evidence type="ECO:0000313" key="2">
    <source>
        <dbReference type="EMBL" id="OAA72901.1"/>
    </source>
</evidence>
<dbReference type="AlphaFoldDB" id="A0A168DQV7"/>
<accession>A0A168DQV7</accession>
<organism evidence="2 3">
    <name type="scientific">Akanthomyces lecanii RCEF 1005</name>
    <dbReference type="NCBI Taxonomy" id="1081108"/>
    <lineage>
        <taxon>Eukaryota</taxon>
        <taxon>Fungi</taxon>
        <taxon>Dikarya</taxon>
        <taxon>Ascomycota</taxon>
        <taxon>Pezizomycotina</taxon>
        <taxon>Sordariomycetes</taxon>
        <taxon>Hypocreomycetidae</taxon>
        <taxon>Hypocreales</taxon>
        <taxon>Cordycipitaceae</taxon>
        <taxon>Akanthomyces</taxon>
        <taxon>Cordyceps confragosa</taxon>
    </lineage>
</organism>
<feature type="chain" id="PRO_5007896345" evidence="1">
    <location>
        <begin position="23"/>
        <end position="179"/>
    </location>
</feature>
<evidence type="ECO:0000256" key="1">
    <source>
        <dbReference type="SAM" id="SignalP"/>
    </source>
</evidence>
<reference evidence="2 3" key="1">
    <citation type="journal article" date="2016" name="Genome Biol. Evol.">
        <title>Divergent and convergent evolution of fungal pathogenicity.</title>
        <authorList>
            <person name="Shang Y."/>
            <person name="Xiao G."/>
            <person name="Zheng P."/>
            <person name="Cen K."/>
            <person name="Zhan S."/>
            <person name="Wang C."/>
        </authorList>
    </citation>
    <scope>NUCLEOTIDE SEQUENCE [LARGE SCALE GENOMIC DNA]</scope>
    <source>
        <strain evidence="2 3">RCEF 1005</strain>
    </source>
</reference>
<dbReference type="Proteomes" id="UP000076881">
    <property type="component" value="Unassembled WGS sequence"/>
</dbReference>
<protein>
    <submittedName>
        <fullName evidence="2">Uncharacterized protein</fullName>
    </submittedName>
</protein>
<sequence length="179" mass="19725">MLHLGFCALVVLVASGITHAAGQDVSLMSTQDFLAQHPQIAVGREALDKARENFDDALTFTAVDKPAVNVIVVQAFAAGADPEDFNAALYTVALIGDDKAEKDYSELSGQHKSLMSPEERVAPQVCKRQPIDDLFKRASGCNQFCGTVRDCTRDRRCPSCYYVRGNCRWQKWCRPRAGL</sequence>
<keyword evidence="3" id="KW-1185">Reference proteome</keyword>
<name>A0A168DQV7_CORDF</name>
<gene>
    <name evidence="2" type="ORF">LEL_08685</name>
</gene>
<dbReference type="OrthoDB" id="4863635at2759"/>
<keyword evidence="1" id="KW-0732">Signal</keyword>
<proteinExistence type="predicted"/>
<dbReference type="EMBL" id="AZHF01000007">
    <property type="protein sequence ID" value="OAA72901.1"/>
    <property type="molecule type" value="Genomic_DNA"/>
</dbReference>
<comment type="caution">
    <text evidence="2">The sequence shown here is derived from an EMBL/GenBank/DDBJ whole genome shotgun (WGS) entry which is preliminary data.</text>
</comment>
<evidence type="ECO:0000313" key="3">
    <source>
        <dbReference type="Proteomes" id="UP000076881"/>
    </source>
</evidence>